<evidence type="ECO:0000313" key="1">
    <source>
        <dbReference type="EMBL" id="DAF97634.1"/>
    </source>
</evidence>
<organism evidence="1">
    <name type="scientific">Siphoviridae sp. ct4fm14</name>
    <dbReference type="NCBI Taxonomy" id="2825331"/>
    <lineage>
        <taxon>Viruses</taxon>
        <taxon>Duplodnaviria</taxon>
        <taxon>Heunggongvirae</taxon>
        <taxon>Uroviricota</taxon>
        <taxon>Caudoviricetes</taxon>
    </lineage>
</organism>
<proteinExistence type="predicted"/>
<accession>A0A8S5UT99</accession>
<name>A0A8S5UT99_9CAUD</name>
<dbReference type="EMBL" id="BK016135">
    <property type="protein sequence ID" value="DAF97634.1"/>
    <property type="molecule type" value="Genomic_DNA"/>
</dbReference>
<sequence>MDLLPLPQYDSIGDHQILRLVQVAHPAIQGIRQSGEKLGGRELLAALPHGDQRAADADLPRQITLAEAQPLPILPDLSLQNLTTSFLAICSASCYANCK</sequence>
<protein>
    <submittedName>
        <fullName evidence="1">Uncharacterized protein</fullName>
    </submittedName>
</protein>
<reference evidence="1" key="1">
    <citation type="journal article" date="2021" name="Proc. Natl. Acad. Sci. U.S.A.">
        <title>A Catalog of Tens of Thousands of Viruses from Human Metagenomes Reveals Hidden Associations with Chronic Diseases.</title>
        <authorList>
            <person name="Tisza M.J."/>
            <person name="Buck C.B."/>
        </authorList>
    </citation>
    <scope>NUCLEOTIDE SEQUENCE</scope>
    <source>
        <strain evidence="1">Ct4fm14</strain>
    </source>
</reference>